<evidence type="ECO:0000313" key="2">
    <source>
        <dbReference type="EMBL" id="RGL11193.1"/>
    </source>
</evidence>
<gene>
    <name evidence="2" type="ORF">DXC81_03510</name>
</gene>
<keyword evidence="1" id="KW-0472">Membrane</keyword>
<name>A0A3E4QWI1_9ACTN</name>
<organism evidence="2 3">
    <name type="scientific">Collinsella tanakaei</name>
    <dbReference type="NCBI Taxonomy" id="626935"/>
    <lineage>
        <taxon>Bacteria</taxon>
        <taxon>Bacillati</taxon>
        <taxon>Actinomycetota</taxon>
        <taxon>Coriobacteriia</taxon>
        <taxon>Coriobacteriales</taxon>
        <taxon>Coriobacteriaceae</taxon>
        <taxon>Collinsella</taxon>
    </lineage>
</organism>
<feature type="transmembrane region" description="Helical" evidence="1">
    <location>
        <begin position="30"/>
        <end position="50"/>
    </location>
</feature>
<keyword evidence="1" id="KW-0812">Transmembrane</keyword>
<dbReference type="Proteomes" id="UP000260943">
    <property type="component" value="Unassembled WGS sequence"/>
</dbReference>
<dbReference type="EMBL" id="QSRJ01000003">
    <property type="protein sequence ID" value="RGL11193.1"/>
    <property type="molecule type" value="Genomic_DNA"/>
</dbReference>
<protein>
    <submittedName>
        <fullName evidence="2">Uncharacterized protein</fullName>
    </submittedName>
</protein>
<comment type="caution">
    <text evidence="2">The sequence shown here is derived from an EMBL/GenBank/DDBJ whole genome shotgun (WGS) entry which is preliminary data.</text>
</comment>
<sequence length="691" mass="72327">MAIGFLHGARRRHGPVRARRLGVDAFIEDGAYTTLAAAVSILLVMALLFSSTSAIWSMSRAGDTQTAADATAMAGANVVSSYHTAATIVDASILSLGLTGFVVTGVGLAATLVPGAQAAAGQMVDAGVRIIKMRNEFASSTSRGLTTLEDALPWLVAANGARACSAQSSESVEFSGSAMAVPRESASEFPALEGSEIETEEIEVGADELDQAATDLARANEKAAQKKEAAWLVDCGREGANMQERAASLSGLSAAENPDYASSLTWEPMVALDRTRAYYRWRRDHDKPVGSGVEARADAAARHAFYTYACEEFADARVEEVDGRMAASVPMLPRNTEEVKGTRLYTDACWPSSYESQGLTLHFGSSCPGATGTVGPSLSLQSIDASAAHECEVCKFSVTDVGKAPAASTSIDNGYEYHLREFIRVLQEYVDARNEQLEQERRAKSKAEGASDAFEDAISVLAGKRPRIAPPGRAGCVAMVASGEISADNVLSNPFAPTPELQRRGAISAAVLAPDPATRENNVLSNFFSTVQERVGDRGAVGLIDDVMGLWGDLLISYGDLGEGLGDVMDGLLGGLDALGAGPLASWLSGRISGVVRGLGFEPVDLSCKKPVLTDSSNVIAQSDVAGLGDLQSALRSIPLGSTDSGAILQAAGYAVGERIYATEFTLASIPLPGGGSIPLTIRLGDLFKGW</sequence>
<reference evidence="2 3" key="1">
    <citation type="submission" date="2018-08" db="EMBL/GenBank/DDBJ databases">
        <title>A genome reference for cultivated species of the human gut microbiota.</title>
        <authorList>
            <person name="Zou Y."/>
            <person name="Xue W."/>
            <person name="Luo G."/>
        </authorList>
    </citation>
    <scope>NUCLEOTIDE SEQUENCE [LARGE SCALE GENOMIC DNA]</scope>
    <source>
        <strain evidence="2 3">TF08-14</strain>
    </source>
</reference>
<proteinExistence type="predicted"/>
<accession>A0A3E4QWI1</accession>
<evidence type="ECO:0000256" key="1">
    <source>
        <dbReference type="SAM" id="Phobius"/>
    </source>
</evidence>
<evidence type="ECO:0000313" key="3">
    <source>
        <dbReference type="Proteomes" id="UP000260943"/>
    </source>
</evidence>
<keyword evidence="1" id="KW-1133">Transmembrane helix</keyword>
<dbReference type="AlphaFoldDB" id="A0A3E4QWI1"/>